<reference evidence="2 3" key="1">
    <citation type="submission" date="2016-03" db="EMBL/GenBank/DDBJ databases">
        <title>Comparative genomics of Rickettsiella.</title>
        <authorList>
            <person name="Chandler C."/>
            <person name="Wang Y."/>
        </authorList>
    </citation>
    <scope>NUCLEOTIDE SEQUENCE [LARGE SCALE GENOMIC DNA]</scope>
    <source>
        <strain evidence="2 3">RCFS May 2013</strain>
    </source>
</reference>
<evidence type="ECO:0008006" key="4">
    <source>
        <dbReference type="Google" id="ProtNLM"/>
    </source>
</evidence>
<keyword evidence="1" id="KW-1133">Transmembrane helix</keyword>
<dbReference type="STRING" id="1225476.A1D18_04865"/>
<organism evidence="2 3">
    <name type="scientific">Candidatus Rickettsiella isopodorum</name>
    <dbReference type="NCBI Taxonomy" id="1225476"/>
    <lineage>
        <taxon>Bacteria</taxon>
        <taxon>Pseudomonadati</taxon>
        <taxon>Pseudomonadota</taxon>
        <taxon>Gammaproteobacteria</taxon>
        <taxon>Legionellales</taxon>
        <taxon>Coxiellaceae</taxon>
        <taxon>Rickettsiella</taxon>
    </lineage>
</organism>
<evidence type="ECO:0000313" key="3">
    <source>
        <dbReference type="Proteomes" id="UP000183924"/>
    </source>
</evidence>
<gene>
    <name evidence="2" type="ORF">A1D18_04865</name>
</gene>
<dbReference type="Proteomes" id="UP000183924">
    <property type="component" value="Unassembled WGS sequence"/>
</dbReference>
<keyword evidence="3" id="KW-1185">Reference proteome</keyword>
<protein>
    <recommendedName>
        <fullName evidence="4">Pilus assembly protein PilN</fullName>
    </recommendedName>
</protein>
<dbReference type="RefSeq" id="WP_071662686.1">
    <property type="nucleotide sequence ID" value="NZ_LUKY01000033.1"/>
</dbReference>
<accession>A0A1J8NGA6</accession>
<evidence type="ECO:0000256" key="1">
    <source>
        <dbReference type="SAM" id="Phobius"/>
    </source>
</evidence>
<feature type="transmembrane region" description="Helical" evidence="1">
    <location>
        <begin position="21"/>
        <end position="43"/>
    </location>
</feature>
<name>A0A1J8NGA6_9COXI</name>
<comment type="caution">
    <text evidence="2">The sequence shown here is derived from an EMBL/GenBank/DDBJ whole genome shotgun (WGS) entry which is preliminary data.</text>
</comment>
<evidence type="ECO:0000313" key="2">
    <source>
        <dbReference type="EMBL" id="OIZ94192.1"/>
    </source>
</evidence>
<keyword evidence="1" id="KW-0472">Membrane</keyword>
<proteinExistence type="predicted"/>
<dbReference type="EMBL" id="LUKY01000033">
    <property type="protein sequence ID" value="OIZ94192.1"/>
    <property type="molecule type" value="Genomic_DNA"/>
</dbReference>
<sequence>MNQINLLPWREQENKLKIRQFIIVWFGISCSCLILLFTVKILIIQQMKHYQLAYEDVLLKIKTLSPKVREIKQLQFASKELNKIIKVVQINHQQVKKILDFITHLKYLISPDIFVRLIEFHPPYVNLVMHAGSKKEYLTLIKFLKLKYDHELRWLILNKSQDLQLDFMIQMMFDKN</sequence>
<dbReference type="OrthoDB" id="5296173at2"/>
<dbReference type="AlphaFoldDB" id="A0A1J8NGA6"/>
<keyword evidence="1" id="KW-0812">Transmembrane</keyword>